<comment type="caution">
    <text evidence="1">The sequence shown here is derived from an EMBL/GenBank/DDBJ whole genome shotgun (WGS) entry which is preliminary data.</text>
</comment>
<sequence length="81" mass="8986">MKQNKQEYVTVIIPKPHNVVGDTETVVGINGVMYQIQYDKPVSVPANVAEVIESSKELQAKILEMTEAEMMRPGKPAMAEL</sequence>
<proteinExistence type="predicted"/>
<evidence type="ECO:0000313" key="1">
    <source>
        <dbReference type="EMBL" id="HIU57494.1"/>
    </source>
</evidence>
<evidence type="ECO:0000313" key="2">
    <source>
        <dbReference type="Proteomes" id="UP000824109"/>
    </source>
</evidence>
<name>A0A9D1MC73_9FIRM</name>
<protein>
    <submittedName>
        <fullName evidence="1">Uncharacterized protein</fullName>
    </submittedName>
</protein>
<organism evidence="1 2">
    <name type="scientific">Candidatus Ornithomonoglobus merdipullorum</name>
    <dbReference type="NCBI Taxonomy" id="2840895"/>
    <lineage>
        <taxon>Bacteria</taxon>
        <taxon>Bacillati</taxon>
        <taxon>Bacillota</taxon>
        <taxon>Clostridia</taxon>
        <taxon>Candidatus Ornithomonoglobus</taxon>
    </lineage>
</organism>
<dbReference type="AlphaFoldDB" id="A0A9D1MC73"/>
<accession>A0A9D1MC73</accession>
<reference evidence="1" key="1">
    <citation type="submission" date="2020-10" db="EMBL/GenBank/DDBJ databases">
        <authorList>
            <person name="Gilroy R."/>
        </authorList>
    </citation>
    <scope>NUCLEOTIDE SEQUENCE</scope>
    <source>
        <strain evidence="1">USAMLcec3-3695</strain>
    </source>
</reference>
<reference evidence="1" key="2">
    <citation type="journal article" date="2021" name="PeerJ">
        <title>Extensive microbial diversity within the chicken gut microbiome revealed by metagenomics and culture.</title>
        <authorList>
            <person name="Gilroy R."/>
            <person name="Ravi A."/>
            <person name="Getino M."/>
            <person name="Pursley I."/>
            <person name="Horton D.L."/>
            <person name="Alikhan N.F."/>
            <person name="Baker D."/>
            <person name="Gharbi K."/>
            <person name="Hall N."/>
            <person name="Watson M."/>
            <person name="Adriaenssens E.M."/>
            <person name="Foster-Nyarko E."/>
            <person name="Jarju S."/>
            <person name="Secka A."/>
            <person name="Antonio M."/>
            <person name="Oren A."/>
            <person name="Chaudhuri R.R."/>
            <person name="La Ragione R."/>
            <person name="Hildebrand F."/>
            <person name="Pallen M.J."/>
        </authorList>
    </citation>
    <scope>NUCLEOTIDE SEQUENCE</scope>
    <source>
        <strain evidence="1">USAMLcec3-3695</strain>
    </source>
</reference>
<gene>
    <name evidence="1" type="ORF">IAA61_06740</name>
</gene>
<dbReference type="Proteomes" id="UP000824109">
    <property type="component" value="Unassembled WGS sequence"/>
</dbReference>
<dbReference type="EMBL" id="DVNB01000071">
    <property type="protein sequence ID" value="HIU57494.1"/>
    <property type="molecule type" value="Genomic_DNA"/>
</dbReference>